<dbReference type="SUPFAM" id="SSF52172">
    <property type="entry name" value="CheY-like"/>
    <property type="match status" value="1"/>
</dbReference>
<protein>
    <submittedName>
        <fullName evidence="8">DNA-binding response regulator, OmpR family, contains REC and winged-helix (WHTH) domain</fullName>
    </submittedName>
</protein>
<dbReference type="GO" id="GO:0032993">
    <property type="term" value="C:protein-DNA complex"/>
    <property type="evidence" value="ECO:0007669"/>
    <property type="project" value="TreeGrafter"/>
</dbReference>
<dbReference type="Proteomes" id="UP000198802">
    <property type="component" value="Unassembled WGS sequence"/>
</dbReference>
<evidence type="ECO:0000256" key="2">
    <source>
        <dbReference type="ARBA" id="ARBA00023012"/>
    </source>
</evidence>
<dbReference type="EMBL" id="FAOZ01000005">
    <property type="protein sequence ID" value="CUU55493.1"/>
    <property type="molecule type" value="Genomic_DNA"/>
</dbReference>
<dbReference type="InterPro" id="IPR001867">
    <property type="entry name" value="OmpR/PhoB-type_DNA-bd"/>
</dbReference>
<evidence type="ECO:0000256" key="1">
    <source>
        <dbReference type="ARBA" id="ARBA00022553"/>
    </source>
</evidence>
<evidence type="ECO:0000259" key="7">
    <source>
        <dbReference type="SMART" id="SM00862"/>
    </source>
</evidence>
<dbReference type="GO" id="GO:0000156">
    <property type="term" value="F:phosphorelay response regulator activity"/>
    <property type="evidence" value="ECO:0007669"/>
    <property type="project" value="TreeGrafter"/>
</dbReference>
<dbReference type="AlphaFoldDB" id="A0A0S4QIS7"/>
<organism evidence="8 9">
    <name type="scientific">Parafrankia irregularis</name>
    <dbReference type="NCBI Taxonomy" id="795642"/>
    <lineage>
        <taxon>Bacteria</taxon>
        <taxon>Bacillati</taxon>
        <taxon>Actinomycetota</taxon>
        <taxon>Actinomycetes</taxon>
        <taxon>Frankiales</taxon>
        <taxon>Frankiaceae</taxon>
        <taxon>Parafrankia</taxon>
    </lineage>
</organism>
<dbReference type="Gene3D" id="3.40.50.2300">
    <property type="match status" value="1"/>
</dbReference>
<keyword evidence="4 8" id="KW-0238">DNA-binding</keyword>
<feature type="domain" description="OmpR/PhoB-type" evidence="7">
    <location>
        <begin position="141"/>
        <end position="216"/>
    </location>
</feature>
<evidence type="ECO:0000313" key="8">
    <source>
        <dbReference type="EMBL" id="CUU55493.1"/>
    </source>
</evidence>
<name>A0A0S4QIS7_9ACTN</name>
<dbReference type="Pfam" id="PF00072">
    <property type="entry name" value="Response_reg"/>
    <property type="match status" value="1"/>
</dbReference>
<dbReference type="InterPro" id="IPR036388">
    <property type="entry name" value="WH-like_DNA-bd_sf"/>
</dbReference>
<proteinExistence type="predicted"/>
<dbReference type="FunFam" id="1.10.10.10:FF:000005">
    <property type="entry name" value="Two-component system response regulator"/>
    <property type="match status" value="1"/>
</dbReference>
<sequence>MVDDDPSLARALKRGLEAERFAVDVALTGPDGLWRAAEHRYDAIVLDVMLPGLSGYTVCSRLREAGNWAPILMLTAKDGELDEAEALDTGADDFLTKPFSYVVLVARLRALMRRGARERPVVLTAGDLRLDPASHQAWRGETPIELTPRQFALLECLMRRPGQVISKREILGQVWDFAFDGDPNIVEVYVRQLRRRVDEPFGRGALQTVRLVGYRVDPAGG</sequence>
<dbReference type="PANTHER" id="PTHR48111:SF36">
    <property type="entry name" value="TRANSCRIPTIONAL REGULATORY PROTEIN CUTR"/>
    <property type="match status" value="1"/>
</dbReference>
<dbReference type="SMART" id="SM00862">
    <property type="entry name" value="Trans_reg_C"/>
    <property type="match status" value="1"/>
</dbReference>
<keyword evidence="9" id="KW-1185">Reference proteome</keyword>
<dbReference type="InterPro" id="IPR039420">
    <property type="entry name" value="WalR-like"/>
</dbReference>
<evidence type="ECO:0000256" key="4">
    <source>
        <dbReference type="ARBA" id="ARBA00023125"/>
    </source>
</evidence>
<keyword evidence="2" id="KW-0902">Two-component regulatory system</keyword>
<evidence type="ECO:0000313" key="9">
    <source>
        <dbReference type="Proteomes" id="UP000198802"/>
    </source>
</evidence>
<dbReference type="InterPro" id="IPR011006">
    <property type="entry name" value="CheY-like_superfamily"/>
</dbReference>
<keyword evidence="5" id="KW-0804">Transcription</keyword>
<dbReference type="SMART" id="SM00448">
    <property type="entry name" value="REC"/>
    <property type="match status" value="1"/>
</dbReference>
<dbReference type="CDD" id="cd19935">
    <property type="entry name" value="REC_OmpR_CusR-like"/>
    <property type="match status" value="1"/>
</dbReference>
<evidence type="ECO:0000256" key="5">
    <source>
        <dbReference type="ARBA" id="ARBA00023163"/>
    </source>
</evidence>
<keyword evidence="3" id="KW-0805">Transcription regulation</keyword>
<accession>A0A0S4QIS7</accession>
<dbReference type="CDD" id="cd00383">
    <property type="entry name" value="trans_reg_C"/>
    <property type="match status" value="1"/>
</dbReference>
<dbReference type="Pfam" id="PF00486">
    <property type="entry name" value="Trans_reg_C"/>
    <property type="match status" value="1"/>
</dbReference>
<dbReference type="Gene3D" id="1.10.10.10">
    <property type="entry name" value="Winged helix-like DNA-binding domain superfamily/Winged helix DNA-binding domain"/>
    <property type="match status" value="1"/>
</dbReference>
<dbReference type="GO" id="GO:0005829">
    <property type="term" value="C:cytosol"/>
    <property type="evidence" value="ECO:0007669"/>
    <property type="project" value="TreeGrafter"/>
</dbReference>
<dbReference type="PANTHER" id="PTHR48111">
    <property type="entry name" value="REGULATOR OF RPOS"/>
    <property type="match status" value="1"/>
</dbReference>
<feature type="domain" description="Response regulatory" evidence="6">
    <location>
        <begin position="1"/>
        <end position="108"/>
    </location>
</feature>
<gene>
    <name evidence="8" type="ORF">Ga0074812_105143</name>
</gene>
<evidence type="ECO:0000259" key="6">
    <source>
        <dbReference type="SMART" id="SM00448"/>
    </source>
</evidence>
<evidence type="ECO:0000256" key="3">
    <source>
        <dbReference type="ARBA" id="ARBA00023015"/>
    </source>
</evidence>
<keyword evidence="1" id="KW-0597">Phosphoprotein</keyword>
<reference evidence="9" key="1">
    <citation type="submission" date="2015-11" db="EMBL/GenBank/DDBJ databases">
        <authorList>
            <person name="Varghese N."/>
        </authorList>
    </citation>
    <scope>NUCLEOTIDE SEQUENCE [LARGE SCALE GENOMIC DNA]</scope>
    <source>
        <strain evidence="9">DSM 45899</strain>
    </source>
</reference>
<dbReference type="GO" id="GO:0006355">
    <property type="term" value="P:regulation of DNA-templated transcription"/>
    <property type="evidence" value="ECO:0007669"/>
    <property type="project" value="InterPro"/>
</dbReference>
<dbReference type="GO" id="GO:0000976">
    <property type="term" value="F:transcription cis-regulatory region binding"/>
    <property type="evidence" value="ECO:0007669"/>
    <property type="project" value="TreeGrafter"/>
</dbReference>
<dbReference type="InterPro" id="IPR001789">
    <property type="entry name" value="Sig_transdc_resp-reg_receiver"/>
</dbReference>